<proteinExistence type="predicted"/>
<name>A0A2V5H7L7_ASPV1</name>
<dbReference type="EMBL" id="KZ825126">
    <property type="protein sequence ID" value="PYI20268.1"/>
    <property type="molecule type" value="Genomic_DNA"/>
</dbReference>
<dbReference type="STRING" id="1450538.A0A2V5H7L7"/>
<dbReference type="OMA" id="LWKIKHW"/>
<accession>A0A2V5H7L7</accession>
<dbReference type="InterPro" id="IPR032710">
    <property type="entry name" value="NTF2-like_dom_sf"/>
</dbReference>
<dbReference type="Gene3D" id="3.10.450.50">
    <property type="match status" value="1"/>
</dbReference>
<sequence length="172" mass="18751">MATGIPNIPTFLPKIPPQTKDAIIDPVYRALLAIDAANPALFASAIHEAARFSLNGRLLEGADAITTHVYDTVSKIETTHHLSNLRVIEFDELEGTASLVATVLAQHYRPGEGLDASSRGLLAGGLYFVGVIREEGDDEVWRVKEWSLRVLWREGDEGVMASVNGDGEQKEE</sequence>
<gene>
    <name evidence="2" type="ORF">BO99DRAFT_401896</name>
</gene>
<dbReference type="AlphaFoldDB" id="A0A2V5H7L7"/>
<evidence type="ECO:0000259" key="1">
    <source>
        <dbReference type="Pfam" id="PF13577"/>
    </source>
</evidence>
<dbReference type="CDD" id="cd00531">
    <property type="entry name" value="NTF2_like"/>
    <property type="match status" value="1"/>
</dbReference>
<evidence type="ECO:0000313" key="3">
    <source>
        <dbReference type="Proteomes" id="UP000249829"/>
    </source>
</evidence>
<organism evidence="2 3">
    <name type="scientific">Aspergillus violaceofuscus (strain CBS 115571)</name>
    <dbReference type="NCBI Taxonomy" id="1450538"/>
    <lineage>
        <taxon>Eukaryota</taxon>
        <taxon>Fungi</taxon>
        <taxon>Dikarya</taxon>
        <taxon>Ascomycota</taxon>
        <taxon>Pezizomycotina</taxon>
        <taxon>Eurotiomycetes</taxon>
        <taxon>Eurotiomycetidae</taxon>
        <taxon>Eurotiales</taxon>
        <taxon>Aspergillaceae</taxon>
        <taxon>Aspergillus</taxon>
    </lineage>
</organism>
<dbReference type="Pfam" id="PF13577">
    <property type="entry name" value="SnoaL_4"/>
    <property type="match status" value="1"/>
</dbReference>
<evidence type="ECO:0000313" key="2">
    <source>
        <dbReference type="EMBL" id="PYI20268.1"/>
    </source>
</evidence>
<reference evidence="2 3" key="1">
    <citation type="submission" date="2018-02" db="EMBL/GenBank/DDBJ databases">
        <title>The genomes of Aspergillus section Nigri reveals drivers in fungal speciation.</title>
        <authorList>
            <consortium name="DOE Joint Genome Institute"/>
            <person name="Vesth T.C."/>
            <person name="Nybo J."/>
            <person name="Theobald S."/>
            <person name="Brandl J."/>
            <person name="Frisvad J.C."/>
            <person name="Nielsen K.F."/>
            <person name="Lyhne E.K."/>
            <person name="Kogle M.E."/>
            <person name="Kuo A."/>
            <person name="Riley R."/>
            <person name="Clum A."/>
            <person name="Nolan M."/>
            <person name="Lipzen A."/>
            <person name="Salamov A."/>
            <person name="Henrissat B."/>
            <person name="Wiebenga A."/>
            <person name="De vries R.P."/>
            <person name="Grigoriev I.V."/>
            <person name="Mortensen U.H."/>
            <person name="Andersen M.R."/>
            <person name="Baker S.E."/>
        </authorList>
    </citation>
    <scope>NUCLEOTIDE SEQUENCE [LARGE SCALE GENOMIC DNA]</scope>
    <source>
        <strain evidence="2 3">CBS 115571</strain>
    </source>
</reference>
<keyword evidence="3" id="KW-1185">Reference proteome</keyword>
<dbReference type="InterPro" id="IPR037401">
    <property type="entry name" value="SnoaL-like"/>
</dbReference>
<dbReference type="Proteomes" id="UP000249829">
    <property type="component" value="Unassembled WGS sequence"/>
</dbReference>
<dbReference type="SUPFAM" id="SSF54427">
    <property type="entry name" value="NTF2-like"/>
    <property type="match status" value="1"/>
</dbReference>
<feature type="domain" description="SnoaL-like" evidence="1">
    <location>
        <begin position="20"/>
        <end position="146"/>
    </location>
</feature>
<protein>
    <recommendedName>
        <fullName evidence="1">SnoaL-like domain-containing protein</fullName>
    </recommendedName>
</protein>